<dbReference type="GO" id="GO:0005096">
    <property type="term" value="F:GTPase activator activity"/>
    <property type="evidence" value="ECO:0007669"/>
    <property type="project" value="TreeGrafter"/>
</dbReference>
<dbReference type="AlphaFoldDB" id="A0A183JIV9"/>
<dbReference type="SMART" id="SM00164">
    <property type="entry name" value="TBC"/>
    <property type="match status" value="1"/>
</dbReference>
<dbReference type="Proteomes" id="UP000279833">
    <property type="component" value="Unassembled WGS sequence"/>
</dbReference>
<dbReference type="Pfam" id="PF00566">
    <property type="entry name" value="RabGAP-TBC"/>
    <property type="match status" value="1"/>
</dbReference>
<dbReference type="PANTHER" id="PTHR47219">
    <property type="entry name" value="RAB GTPASE-ACTIVATING PROTEIN 1-LIKE"/>
    <property type="match status" value="1"/>
</dbReference>
<dbReference type="EMBL" id="UZAK01002636">
    <property type="protein sequence ID" value="VDO75903.1"/>
    <property type="molecule type" value="Genomic_DNA"/>
</dbReference>
<organism evidence="4">
    <name type="scientific">Schistosoma curassoni</name>
    <dbReference type="NCBI Taxonomy" id="6186"/>
    <lineage>
        <taxon>Eukaryota</taxon>
        <taxon>Metazoa</taxon>
        <taxon>Spiralia</taxon>
        <taxon>Lophotrochozoa</taxon>
        <taxon>Platyhelminthes</taxon>
        <taxon>Trematoda</taxon>
        <taxon>Digenea</taxon>
        <taxon>Strigeidida</taxon>
        <taxon>Schistosomatoidea</taxon>
        <taxon>Schistosomatidae</taxon>
        <taxon>Schistosoma</taxon>
    </lineage>
</organism>
<evidence type="ECO:0000259" key="1">
    <source>
        <dbReference type="PROSITE" id="PS50086"/>
    </source>
</evidence>
<accession>A0A183JIV9</accession>
<dbReference type="WBParaSite" id="SCUD_0000263301-mRNA-1">
    <property type="protein sequence ID" value="SCUD_0000263301-mRNA-1"/>
    <property type="gene ID" value="SCUD_0000263301"/>
</dbReference>
<feature type="domain" description="Rab-GAP TBC" evidence="1">
    <location>
        <begin position="1"/>
        <end position="193"/>
    </location>
</feature>
<evidence type="ECO:0000313" key="4">
    <source>
        <dbReference type="WBParaSite" id="SCUD_0000263301-mRNA-1"/>
    </source>
</evidence>
<dbReference type="PANTHER" id="PTHR47219:SF25">
    <property type="entry name" value="RAB-GAP TBC DOMAIN-CONTAINING PROTEIN"/>
    <property type="match status" value="1"/>
</dbReference>
<sequence length="223" mass="26316">MVLFHKSIGIENVKHWILIERLNSIVVIKMLKQALSSSGSLNQIDLDVNRTFRNTVYFRDRYGPRQCALFRVLAAYSVYNSEVGYCQGMSELAGLFLIYIEDEEDAFWALNQLMTSYRYNMHSVYVADFPGLKRLFAHHERIVRKLLPILDKHFTKHDMLTSTYALKWYMQCFLDRVSFLLVLRLWDIYLLEGEKLLLAMAYNILKMHSSMFFYLSRVPNNSP</sequence>
<dbReference type="Gene3D" id="1.10.8.270">
    <property type="entry name" value="putative rabgap domain of human tbc1 domain family member 14 like domains"/>
    <property type="match status" value="1"/>
</dbReference>
<reference evidence="4" key="1">
    <citation type="submission" date="2016-06" db="UniProtKB">
        <authorList>
            <consortium name="WormBaseParasite"/>
        </authorList>
    </citation>
    <scope>IDENTIFICATION</scope>
</reference>
<proteinExistence type="predicted"/>
<dbReference type="InterPro" id="IPR000195">
    <property type="entry name" value="Rab-GAP-TBC_dom"/>
</dbReference>
<reference evidence="2 3" key="2">
    <citation type="submission" date="2018-11" db="EMBL/GenBank/DDBJ databases">
        <authorList>
            <consortium name="Pathogen Informatics"/>
        </authorList>
    </citation>
    <scope>NUCLEOTIDE SEQUENCE [LARGE SCALE GENOMIC DNA]</scope>
    <source>
        <strain evidence="2">Dakar</strain>
        <strain evidence="3">Dakar, Senegal</strain>
    </source>
</reference>
<dbReference type="InterPro" id="IPR035969">
    <property type="entry name" value="Rab-GAP_TBC_sf"/>
</dbReference>
<dbReference type="PROSITE" id="PS50086">
    <property type="entry name" value="TBC_RABGAP"/>
    <property type="match status" value="1"/>
</dbReference>
<evidence type="ECO:0000313" key="2">
    <source>
        <dbReference type="EMBL" id="VDO75903.1"/>
    </source>
</evidence>
<dbReference type="STRING" id="6186.A0A183JIV9"/>
<dbReference type="Gene3D" id="1.10.472.80">
    <property type="entry name" value="Ypt/Rab-GAP domain of gyp1p, domain 3"/>
    <property type="match status" value="1"/>
</dbReference>
<keyword evidence="3" id="KW-1185">Reference proteome</keyword>
<dbReference type="InterPro" id="IPR050302">
    <property type="entry name" value="Rab_GAP_TBC_domain"/>
</dbReference>
<dbReference type="GO" id="GO:0031267">
    <property type="term" value="F:small GTPase binding"/>
    <property type="evidence" value="ECO:0007669"/>
    <property type="project" value="TreeGrafter"/>
</dbReference>
<evidence type="ECO:0000313" key="3">
    <source>
        <dbReference type="Proteomes" id="UP000279833"/>
    </source>
</evidence>
<gene>
    <name evidence="2" type="ORF">SCUD_LOCUS2634</name>
</gene>
<dbReference type="FunFam" id="1.10.8.270:FF:000016">
    <property type="entry name" value="TBC1 domain family member 2A"/>
    <property type="match status" value="1"/>
</dbReference>
<protein>
    <submittedName>
        <fullName evidence="4">Rab-GAP TBC domain-containing protein</fullName>
    </submittedName>
</protein>
<dbReference type="SUPFAM" id="SSF47923">
    <property type="entry name" value="Ypt/Rab-GAP domain of gyp1p"/>
    <property type="match status" value="2"/>
</dbReference>
<name>A0A183JIV9_9TREM</name>